<evidence type="ECO:0000313" key="1">
    <source>
        <dbReference type="EMBL" id="SNW62829.1"/>
    </source>
</evidence>
<gene>
    <name evidence="1" type="ORF">ORPV_925</name>
</gene>
<protein>
    <submittedName>
        <fullName evidence="1">Uncharacterized protein</fullName>
    </submittedName>
</protein>
<accession>A0A2I2L5U9</accession>
<dbReference type="KEGG" id="vg:35382767"/>
<dbReference type="Proteomes" id="UP000236316">
    <property type="component" value="Segment"/>
</dbReference>
<dbReference type="EMBL" id="LT906555">
    <property type="protein sequence ID" value="SNW62829.1"/>
    <property type="molecule type" value="Genomic_DNA"/>
</dbReference>
<dbReference type="RefSeq" id="YP_009449131.1">
    <property type="nucleotide sequence ID" value="NC_036594.1"/>
</dbReference>
<organism evidence="1">
    <name type="scientific">Orpheovirus IHUMI-LCC2</name>
    <dbReference type="NCBI Taxonomy" id="2023057"/>
    <lineage>
        <taxon>Viruses</taxon>
        <taxon>Varidnaviria</taxon>
        <taxon>Bamfordvirae</taxon>
        <taxon>Nucleocytoviricota</taxon>
        <taxon>Megaviricetes</taxon>
        <taxon>Pimascovirales</taxon>
        <taxon>Ocovirineae</taxon>
        <taxon>Orpheoviridae</taxon>
        <taxon>Alphaorpheovirus</taxon>
        <taxon>Alphaorpheovirus massiliense</taxon>
    </lineage>
</organism>
<keyword evidence="2" id="KW-1185">Reference proteome</keyword>
<reference evidence="1" key="1">
    <citation type="submission" date="2017-08" db="EMBL/GenBank/DDBJ databases">
        <authorList>
            <consortium name="Urmite Genomes"/>
        </authorList>
    </citation>
    <scope>NUCLEOTIDE SEQUENCE [LARGE SCALE GENOMIC DNA]</scope>
    <source>
        <strain evidence="1">IHUMI-LCC2</strain>
    </source>
</reference>
<dbReference type="GeneID" id="35382767"/>
<name>A0A2I2L5U9_9VIRU</name>
<proteinExistence type="predicted"/>
<sequence>MPLESHQVFASIVDVKLNKEYKFTYDSRIDSPEYILMCMDKVMETNGTNNWLSSLSKHQSDMNLLYRELRSGRIRFVLVMSV</sequence>
<evidence type="ECO:0000313" key="2">
    <source>
        <dbReference type="Proteomes" id="UP000236316"/>
    </source>
</evidence>